<dbReference type="SMART" id="SM00589">
    <property type="entry name" value="PRY"/>
    <property type="match status" value="1"/>
</dbReference>
<accession>A0A974BQC3</accession>
<keyword evidence="1" id="KW-0479">Metal-binding</keyword>
<evidence type="ECO:0000313" key="6">
    <source>
        <dbReference type="EMBL" id="OCT56169.1"/>
    </source>
</evidence>
<dbReference type="SUPFAM" id="SSF49899">
    <property type="entry name" value="Concanavalin A-like lectins/glucanases"/>
    <property type="match status" value="1"/>
</dbReference>
<dbReference type="PANTHER" id="PTHR25465:SF54">
    <property type="entry name" value="E3 UBIQUITIN_ISG15 LIGASE TRIM25"/>
    <property type="match status" value="1"/>
</dbReference>
<gene>
    <name evidence="6" type="ORF">XELAEV_18001104mg</name>
</gene>
<organism evidence="6">
    <name type="scientific">Xenopus laevis</name>
    <name type="common">African clawed frog</name>
    <dbReference type="NCBI Taxonomy" id="8355"/>
    <lineage>
        <taxon>Eukaryota</taxon>
        <taxon>Metazoa</taxon>
        <taxon>Chordata</taxon>
        <taxon>Craniata</taxon>
        <taxon>Vertebrata</taxon>
        <taxon>Euteleostomi</taxon>
        <taxon>Amphibia</taxon>
        <taxon>Batrachia</taxon>
        <taxon>Anura</taxon>
        <taxon>Pipoidea</taxon>
        <taxon>Pipidae</taxon>
        <taxon>Xenopodinae</taxon>
        <taxon>Xenopus</taxon>
        <taxon>Xenopus</taxon>
    </lineage>
</organism>
<dbReference type="Pfam" id="PF00622">
    <property type="entry name" value="SPRY"/>
    <property type="match status" value="1"/>
</dbReference>
<dbReference type="PANTHER" id="PTHR25465">
    <property type="entry name" value="B-BOX DOMAIN CONTAINING"/>
    <property type="match status" value="1"/>
</dbReference>
<reference evidence="6" key="1">
    <citation type="submission" date="2016-05" db="EMBL/GenBank/DDBJ databases">
        <title>WGS assembly of Xenopus laevis.</title>
        <authorList>
            <person name="Session A."/>
            <person name="Uno Y."/>
            <person name="Kwon T."/>
            <person name="Chapman J."/>
            <person name="Toyoda A."/>
            <person name="Takahashi S."/>
            <person name="Fukui A."/>
            <person name="Hikosaka A."/>
            <person name="Putnam N."/>
            <person name="Stites J."/>
            <person name="Van Heeringen S."/>
            <person name="Quigley I."/>
            <person name="Heinz S."/>
            <person name="Hellsten U."/>
            <person name="Lyons J."/>
            <person name="Suzuki A."/>
            <person name="Kondo M."/>
            <person name="Ogino H."/>
            <person name="Ochi H."/>
            <person name="Bogdanovic O."/>
            <person name="Lister R."/>
            <person name="Georgiou G."/>
            <person name="Paranjpe S."/>
            <person name="Van Kruijsbergen I."/>
            <person name="Mozaffari S."/>
            <person name="Shu S."/>
            <person name="Schmutz J."/>
            <person name="Jenkins J."/>
            <person name="Grimwood J."/>
            <person name="Carlson J."/>
            <person name="Mitros T."/>
            <person name="Simakov O."/>
            <person name="Heald R."/>
            <person name="Miller K."/>
            <person name="Haudenschild C."/>
            <person name="Kuroki Y."/>
            <person name="Tanaka T."/>
            <person name="Michiue T."/>
            <person name="Watanabe M."/>
            <person name="Kinoshita T."/>
            <person name="Ohta Y."/>
            <person name="Mawaribuchi S."/>
            <person name="Suzuki Y."/>
            <person name="Haramoto Y."/>
            <person name="Yamamoto T."/>
            <person name="Takagi C."/>
            <person name="Kitzman J."/>
            <person name="Shendure J."/>
            <person name="Nakayama T."/>
            <person name="Izutsu Y."/>
            <person name="Robert J."/>
            <person name="Dichmann D."/>
            <person name="Flajnik M."/>
            <person name="Houston D."/>
            <person name="Marcotte E."/>
            <person name="Wallingford J."/>
            <person name="Ito Y."/>
            <person name="Asashima M."/>
            <person name="Ueno N."/>
            <person name="Matsuda Y."/>
            <person name="Jan Veenstra G."/>
            <person name="Fujiyama A."/>
            <person name="Harland R."/>
            <person name="Taira M."/>
            <person name="Rokhsar D.S."/>
        </authorList>
    </citation>
    <scope>NUCLEOTIDE SEQUENCE</scope>
    <source>
        <strain evidence="6">J</strain>
        <tissue evidence="6">Blood</tissue>
    </source>
</reference>
<dbReference type="Pfam" id="PF13765">
    <property type="entry name" value="PRY"/>
    <property type="match status" value="1"/>
</dbReference>
<evidence type="ECO:0000256" key="3">
    <source>
        <dbReference type="ARBA" id="ARBA00022833"/>
    </source>
</evidence>
<keyword evidence="4" id="KW-0175">Coiled coil</keyword>
<proteinExistence type="predicted"/>
<dbReference type="PRINTS" id="PR01407">
    <property type="entry name" value="BUTYPHLNCDUF"/>
</dbReference>
<evidence type="ECO:0000256" key="1">
    <source>
        <dbReference type="ARBA" id="ARBA00022723"/>
    </source>
</evidence>
<dbReference type="AlphaFoldDB" id="A0A974BQC3"/>
<feature type="domain" description="B30.2/SPRY" evidence="5">
    <location>
        <begin position="1"/>
        <end position="163"/>
    </location>
</feature>
<evidence type="ECO:0000259" key="5">
    <source>
        <dbReference type="PROSITE" id="PS50188"/>
    </source>
</evidence>
<dbReference type="InterPro" id="IPR013320">
    <property type="entry name" value="ConA-like_dom_sf"/>
</dbReference>
<sequence length="163" mass="19014">MPSLLCWQEATDLVLDINTAANNVSVSEDRKTVSYSLTDQCRPPGPERFNYYQALSKESFHSRHWRVGVAYPSIERDGVKFHLGDNCKSWCLCKENNNYSMRHDRKVISLPHVPSYRRIRILLDNETGCLSFYELREPIRHLHTFTGKFTEPLYAAFSVGRWI</sequence>
<dbReference type="InterPro" id="IPR043136">
    <property type="entry name" value="B30.2/SPRY_sf"/>
</dbReference>
<dbReference type="SMART" id="SM00449">
    <property type="entry name" value="SPRY"/>
    <property type="match status" value="1"/>
</dbReference>
<dbReference type="PROSITE" id="PS50188">
    <property type="entry name" value="B302_SPRY"/>
    <property type="match status" value="1"/>
</dbReference>
<dbReference type="InterPro" id="IPR003877">
    <property type="entry name" value="SPRY_dom"/>
</dbReference>
<dbReference type="InterPro" id="IPR003879">
    <property type="entry name" value="Butyrophylin_SPRY"/>
</dbReference>
<dbReference type="GO" id="GO:0008270">
    <property type="term" value="F:zinc ion binding"/>
    <property type="evidence" value="ECO:0007669"/>
    <property type="project" value="UniProtKB-KW"/>
</dbReference>
<evidence type="ECO:0000256" key="4">
    <source>
        <dbReference type="ARBA" id="ARBA00023054"/>
    </source>
</evidence>
<dbReference type="InterPro" id="IPR051051">
    <property type="entry name" value="E3_ubiq-ligase_TRIM/RNF"/>
</dbReference>
<dbReference type="Proteomes" id="UP000694892">
    <property type="component" value="Unassembled WGS sequence"/>
</dbReference>
<keyword evidence="2" id="KW-0863">Zinc-finger</keyword>
<dbReference type="GO" id="GO:0005737">
    <property type="term" value="C:cytoplasm"/>
    <property type="evidence" value="ECO:0007669"/>
    <property type="project" value="UniProtKB-ARBA"/>
</dbReference>
<dbReference type="InterPro" id="IPR006574">
    <property type="entry name" value="PRY"/>
</dbReference>
<evidence type="ECO:0000256" key="2">
    <source>
        <dbReference type="ARBA" id="ARBA00022771"/>
    </source>
</evidence>
<dbReference type="Gene3D" id="2.60.120.920">
    <property type="match status" value="1"/>
</dbReference>
<dbReference type="InterPro" id="IPR001870">
    <property type="entry name" value="B30.2/SPRY"/>
</dbReference>
<name>A0A974BQC3_XENLA</name>
<protein>
    <recommendedName>
        <fullName evidence="5">B30.2/SPRY domain-containing protein</fullName>
    </recommendedName>
</protein>
<keyword evidence="3" id="KW-0862">Zinc</keyword>
<dbReference type="EMBL" id="KV467374">
    <property type="protein sequence ID" value="OCT56169.1"/>
    <property type="molecule type" value="Genomic_DNA"/>
</dbReference>